<keyword evidence="3" id="KW-0808">Transferase</keyword>
<sequence length="812" mass="90068">MSAGSAATAAEHRPARGTVAGWLLAFSGYDPADERRREALCTTGNGYCATRGAWAGSVAGDHHYPGTYLAGYYNRLTDTVAETSVENESLVNIPDWLPLTFAVDTGDWWTPDNTEVLDYELELDARRGVVTRRFHLRDAAGREIRGAERRFVSMADPHLAGQTLAVTAVNWSGRLRIGSAIHGNVVNAGVERYRKLASRHLTGITPLVADSNLIVTATTSQSHHRISVGTRTVATHHEMDWNARTDDTSAYGELTGDVTAGDVITVEKVAAIHGGRDDAISEPQLATQTALDSAPCFAELLEAHVLAWSQLWRRFAIDLEESYDGTLPALRLNLFHLLQSVSPHSADPDAGVPARGLHGEAYRGHVFWDELFVFPVLTLRLPELSRALLRYRCRRLPAARLAARQLGLQGAMFPWQSGSDGREESQRLHLNPLSGHWTKDGTDRQRHVGLAVAYTMWQYVDTTGDTDFLSDHAAEVIVEVARFFASLAEYDAGRDRYVIRGVVGPDEFHTSYPGRSEPGIDNNAYTNIMAVWLFDVAARALDQLPAWRRTELIESLGLRQEERNHWDELTRRMYVPFHDGVISQFEGYEQLSELDWPRYRDTYGDIRRLDRILEAEGRDVTSYQVSKQADVLMLLYLLPRRDLSVLMHRLGYPLTADVVRKTVEYYLARTCHGSSLSAIVHAWGLAALDPDRALAFLEQALHSDAGDALRTGTTAEGIHLGAMAGSADLIQRCFTGLTTTNDLLRFGPRWPAKLGALEMALRYRGHRLIAEISSTAVTVTVDPGPGTAIAVRCYRNTRLLKPGDSHTWTAPS</sequence>
<dbReference type="GO" id="GO:0004553">
    <property type="term" value="F:hydrolase activity, hydrolyzing O-glycosyl compounds"/>
    <property type="evidence" value="ECO:0007669"/>
    <property type="project" value="TreeGrafter"/>
</dbReference>
<evidence type="ECO:0000259" key="8">
    <source>
        <dbReference type="Pfam" id="PF03633"/>
    </source>
</evidence>
<protein>
    <submittedName>
        <fullName evidence="10">Glycoside hydrolase family 65 protein</fullName>
    </submittedName>
</protein>
<evidence type="ECO:0000256" key="4">
    <source>
        <dbReference type="ARBA" id="ARBA00023295"/>
    </source>
</evidence>
<evidence type="ECO:0000259" key="9">
    <source>
        <dbReference type="Pfam" id="PF03636"/>
    </source>
</evidence>
<reference evidence="10 11" key="1">
    <citation type="submission" date="2019-02" db="EMBL/GenBank/DDBJ databases">
        <title>Kribbella capetownensis sp. nov. and Kribbella speibonae sp. nov., isolated from soil.</title>
        <authorList>
            <person name="Curtis S.M."/>
            <person name="Norton I."/>
            <person name="Everest G.J."/>
            <person name="Meyers P.R."/>
        </authorList>
    </citation>
    <scope>NUCLEOTIDE SEQUENCE [LARGE SCALE GENOMIC DNA]</scope>
    <source>
        <strain evidence="10 11">DSM 27082</strain>
    </source>
</reference>
<proteinExistence type="inferred from homology"/>
<evidence type="ECO:0000256" key="3">
    <source>
        <dbReference type="ARBA" id="ARBA00022679"/>
    </source>
</evidence>
<evidence type="ECO:0000313" key="11">
    <source>
        <dbReference type="Proteomes" id="UP000292695"/>
    </source>
</evidence>
<keyword evidence="2" id="KW-0328">Glycosyltransferase</keyword>
<dbReference type="InterPro" id="IPR017045">
    <property type="entry name" value="Malt_Pase/Glycosyl_Hdrlase"/>
</dbReference>
<dbReference type="Gene3D" id="2.60.420.10">
    <property type="entry name" value="Maltose phosphorylase, domain 3"/>
    <property type="match status" value="1"/>
</dbReference>
<dbReference type="OrthoDB" id="9816160at2"/>
<dbReference type="GO" id="GO:0005975">
    <property type="term" value="P:carbohydrate metabolic process"/>
    <property type="evidence" value="ECO:0007669"/>
    <property type="project" value="InterPro"/>
</dbReference>
<dbReference type="SUPFAM" id="SSF48208">
    <property type="entry name" value="Six-hairpin glycosidases"/>
    <property type="match status" value="1"/>
</dbReference>
<feature type="domain" description="Glycoside hydrolase family 65 central catalytic" evidence="7">
    <location>
        <begin position="331"/>
        <end position="726"/>
    </location>
</feature>
<feature type="binding site" evidence="6">
    <location>
        <begin position="627"/>
        <end position="628"/>
    </location>
    <ligand>
        <name>substrate</name>
    </ligand>
</feature>
<evidence type="ECO:0000256" key="1">
    <source>
        <dbReference type="ARBA" id="ARBA00006768"/>
    </source>
</evidence>
<keyword evidence="4" id="KW-0326">Glycosidase</keyword>
<dbReference type="InterPro" id="IPR037018">
    <property type="entry name" value="GH65_N"/>
</dbReference>
<feature type="binding site" evidence="6">
    <location>
        <begin position="368"/>
        <end position="369"/>
    </location>
    <ligand>
        <name>substrate</name>
    </ligand>
</feature>
<dbReference type="AlphaFoldDB" id="A0A4R0I3L8"/>
<name>A0A4R0I3L8_9ACTN</name>
<accession>A0A4R0I3L8</accession>
<comment type="similarity">
    <text evidence="1">Belongs to the glycosyl hydrolase 65 family.</text>
</comment>
<dbReference type="PIRSF" id="PIRSF036289">
    <property type="entry name" value="Glycosyl_hydrolase_malt_phosph"/>
    <property type="match status" value="1"/>
</dbReference>
<dbReference type="Gene3D" id="1.50.10.10">
    <property type="match status" value="1"/>
</dbReference>
<dbReference type="PANTHER" id="PTHR11051">
    <property type="entry name" value="GLYCOSYL HYDROLASE-RELATED"/>
    <property type="match status" value="1"/>
</dbReference>
<dbReference type="Pfam" id="PF03632">
    <property type="entry name" value="Glyco_hydro_65m"/>
    <property type="match status" value="1"/>
</dbReference>
<dbReference type="EMBL" id="SJKA01000019">
    <property type="protein sequence ID" value="TCC21613.1"/>
    <property type="molecule type" value="Genomic_DNA"/>
</dbReference>
<comment type="caution">
    <text evidence="10">The sequence shown here is derived from an EMBL/GenBank/DDBJ whole genome shotgun (WGS) entry which is preliminary data.</text>
</comment>
<dbReference type="GO" id="GO:0030246">
    <property type="term" value="F:carbohydrate binding"/>
    <property type="evidence" value="ECO:0007669"/>
    <property type="project" value="InterPro"/>
</dbReference>
<dbReference type="RefSeq" id="WP_131295414.1">
    <property type="nucleotide sequence ID" value="NZ_SJKA01000019.1"/>
</dbReference>
<evidence type="ECO:0000313" key="10">
    <source>
        <dbReference type="EMBL" id="TCC21613.1"/>
    </source>
</evidence>
<feature type="domain" description="Glycoside hydrolase family 65 N-terminal" evidence="9">
    <location>
        <begin position="27"/>
        <end position="273"/>
    </location>
</feature>
<keyword evidence="10" id="KW-0378">Hydrolase</keyword>
<dbReference type="Proteomes" id="UP000292695">
    <property type="component" value="Unassembled WGS sequence"/>
</dbReference>
<evidence type="ECO:0000256" key="5">
    <source>
        <dbReference type="PIRSR" id="PIRSR036289-50"/>
    </source>
</evidence>
<dbReference type="Pfam" id="PF03633">
    <property type="entry name" value="Glyco_hydro_65C"/>
    <property type="match status" value="1"/>
</dbReference>
<dbReference type="Pfam" id="PF03636">
    <property type="entry name" value="Glyco_hydro_65N"/>
    <property type="match status" value="1"/>
</dbReference>
<evidence type="ECO:0000256" key="2">
    <source>
        <dbReference type="ARBA" id="ARBA00022676"/>
    </source>
</evidence>
<dbReference type="InterPro" id="IPR011013">
    <property type="entry name" value="Gal_mutarotase_sf_dom"/>
</dbReference>
<organism evidence="10 11">
    <name type="scientific">Kribbella sindirgiensis</name>
    <dbReference type="NCBI Taxonomy" id="1124744"/>
    <lineage>
        <taxon>Bacteria</taxon>
        <taxon>Bacillati</taxon>
        <taxon>Actinomycetota</taxon>
        <taxon>Actinomycetes</taxon>
        <taxon>Propionibacteriales</taxon>
        <taxon>Kribbellaceae</taxon>
        <taxon>Kribbella</taxon>
    </lineage>
</organism>
<evidence type="ECO:0000259" key="7">
    <source>
        <dbReference type="Pfam" id="PF03632"/>
    </source>
</evidence>
<dbReference type="InterPro" id="IPR012341">
    <property type="entry name" value="6hp_glycosidase-like_sf"/>
</dbReference>
<gene>
    <name evidence="10" type="ORF">E0H50_35625</name>
</gene>
<evidence type="ECO:0000256" key="6">
    <source>
        <dbReference type="PIRSR" id="PIRSR036289-51"/>
    </source>
</evidence>
<keyword evidence="11" id="KW-1185">Reference proteome</keyword>
<dbReference type="InterPro" id="IPR005196">
    <property type="entry name" value="Glyco_hydro_65_N"/>
</dbReference>
<feature type="domain" description="Glycoside hydrolase family 65 C-terminal" evidence="8">
    <location>
        <begin position="739"/>
        <end position="794"/>
    </location>
</feature>
<dbReference type="Gene3D" id="2.70.98.40">
    <property type="entry name" value="Glycoside hydrolase, family 65, N-terminal domain"/>
    <property type="match status" value="1"/>
</dbReference>
<feature type="active site" description="Proton donor" evidence="5">
    <location>
        <position position="507"/>
    </location>
</feature>
<dbReference type="InterPro" id="IPR005194">
    <property type="entry name" value="Glyco_hydro_65_C"/>
</dbReference>
<dbReference type="SUPFAM" id="SSF74650">
    <property type="entry name" value="Galactose mutarotase-like"/>
    <property type="match status" value="1"/>
</dbReference>
<dbReference type="InterPro" id="IPR008928">
    <property type="entry name" value="6-hairpin_glycosidase_sf"/>
</dbReference>
<dbReference type="InterPro" id="IPR005195">
    <property type="entry name" value="Glyco_hydro_65_M"/>
</dbReference>
<dbReference type="FunFam" id="1.50.10.10:FF:000053">
    <property type="entry name" value="Putative glycosyl hydrolase"/>
    <property type="match status" value="1"/>
</dbReference>
<dbReference type="PANTHER" id="PTHR11051:SF8">
    <property type="entry name" value="PROTEIN-GLUCOSYLGALACTOSYLHYDROXYLYSINE GLUCOSIDASE"/>
    <property type="match status" value="1"/>
</dbReference>
<dbReference type="GO" id="GO:0016757">
    <property type="term" value="F:glycosyltransferase activity"/>
    <property type="evidence" value="ECO:0007669"/>
    <property type="project" value="UniProtKB-KW"/>
</dbReference>